<evidence type="ECO:0000256" key="3">
    <source>
        <dbReference type="ARBA" id="ARBA00022801"/>
    </source>
</evidence>
<comment type="similarity">
    <text evidence="2 5">Belongs to the Nudix hydrolase family.</text>
</comment>
<keyword evidence="4" id="KW-0460">Magnesium</keyword>
<dbReference type="PROSITE" id="PS00893">
    <property type="entry name" value="NUDIX_BOX"/>
    <property type="match status" value="1"/>
</dbReference>
<reference evidence="7 8" key="1">
    <citation type="submission" date="2019-03" db="EMBL/GenBank/DDBJ databases">
        <title>Whole genome sequence of a novel Rubrobacter taiwanensis strain, isolated from Yellowstone National Park.</title>
        <authorList>
            <person name="Freed S."/>
            <person name="Ramaley R.F."/>
            <person name="Kyndt J.A."/>
        </authorList>
    </citation>
    <scope>NUCLEOTIDE SEQUENCE [LARGE SCALE GENOMIC DNA]</scope>
    <source>
        <strain evidence="7 8">Yellowstone</strain>
    </source>
</reference>
<accession>A0A4R1B9U8</accession>
<dbReference type="InterPro" id="IPR020084">
    <property type="entry name" value="NUDIX_hydrolase_CS"/>
</dbReference>
<dbReference type="PANTHER" id="PTHR43222">
    <property type="entry name" value="NUDIX HYDROLASE 23"/>
    <property type="match status" value="1"/>
</dbReference>
<proteinExistence type="inferred from homology"/>
<dbReference type="Proteomes" id="UP000295244">
    <property type="component" value="Unassembled WGS sequence"/>
</dbReference>
<dbReference type="Pfam" id="PF00293">
    <property type="entry name" value="NUDIX"/>
    <property type="match status" value="1"/>
</dbReference>
<dbReference type="SUPFAM" id="SSF55811">
    <property type="entry name" value="Nudix"/>
    <property type="match status" value="1"/>
</dbReference>
<comment type="caution">
    <text evidence="7">The sequence shown here is derived from an EMBL/GenBank/DDBJ whole genome shotgun (WGS) entry which is preliminary data.</text>
</comment>
<name>A0A4R1B9U8_9ACTN</name>
<dbReference type="Gene3D" id="2.20.70.10">
    <property type="match status" value="1"/>
</dbReference>
<keyword evidence="3 5" id="KW-0378">Hydrolase</keyword>
<organism evidence="7 8">
    <name type="scientific">Rubrobacter taiwanensis</name>
    <dbReference type="NCBI Taxonomy" id="185139"/>
    <lineage>
        <taxon>Bacteria</taxon>
        <taxon>Bacillati</taxon>
        <taxon>Actinomycetota</taxon>
        <taxon>Rubrobacteria</taxon>
        <taxon>Rubrobacterales</taxon>
        <taxon>Rubrobacteraceae</taxon>
        <taxon>Rubrobacter</taxon>
    </lineage>
</organism>
<dbReference type="InterPro" id="IPR020476">
    <property type="entry name" value="Nudix_hydrolase"/>
</dbReference>
<comment type="cofactor">
    <cofactor evidence="1">
        <name>Mg(2+)</name>
        <dbReference type="ChEBI" id="CHEBI:18420"/>
    </cofactor>
</comment>
<dbReference type="InterPro" id="IPR029401">
    <property type="entry name" value="Nudix_N"/>
</dbReference>
<dbReference type="AlphaFoldDB" id="A0A4R1B9U8"/>
<evidence type="ECO:0000256" key="1">
    <source>
        <dbReference type="ARBA" id="ARBA00001946"/>
    </source>
</evidence>
<evidence type="ECO:0000259" key="6">
    <source>
        <dbReference type="PROSITE" id="PS51462"/>
    </source>
</evidence>
<evidence type="ECO:0000256" key="2">
    <source>
        <dbReference type="ARBA" id="ARBA00005582"/>
    </source>
</evidence>
<evidence type="ECO:0000256" key="5">
    <source>
        <dbReference type="RuleBase" id="RU003476"/>
    </source>
</evidence>
<sequence>MEFEFCPRCGGRLELREVKAGEPERPVCSECGFVFYLGPKLAAGAIFELGGGIVMIRRAIEPGYGRWTFPGGYVDRREVVEEAVRREILEETGVEVEVVGLQGLYSYVDTAVALAVYTAEVRGGEPAPLDEVLEVRSFAPEEIPWDKLAFPSTRDALRDYVRRGS</sequence>
<evidence type="ECO:0000313" key="8">
    <source>
        <dbReference type="Proteomes" id="UP000295244"/>
    </source>
</evidence>
<keyword evidence="8" id="KW-1185">Reference proteome</keyword>
<protein>
    <submittedName>
        <fullName evidence="7">NUDIX domain-containing protein</fullName>
    </submittedName>
</protein>
<dbReference type="RefSeq" id="WP_132692873.1">
    <property type="nucleotide sequence ID" value="NZ_SKBU01000038.1"/>
</dbReference>
<evidence type="ECO:0000256" key="4">
    <source>
        <dbReference type="ARBA" id="ARBA00022842"/>
    </source>
</evidence>
<dbReference type="InterPro" id="IPR000086">
    <property type="entry name" value="NUDIX_hydrolase_dom"/>
</dbReference>
<dbReference type="Pfam" id="PF14803">
    <property type="entry name" value="Zn_ribbon_Nudix"/>
    <property type="match status" value="1"/>
</dbReference>
<dbReference type="OrthoDB" id="5417595at2"/>
<dbReference type="PRINTS" id="PR00502">
    <property type="entry name" value="NUDIXFAMILY"/>
</dbReference>
<dbReference type="Gene3D" id="3.90.79.10">
    <property type="entry name" value="Nucleoside Triphosphate Pyrophosphohydrolase"/>
    <property type="match status" value="1"/>
</dbReference>
<dbReference type="PROSITE" id="PS51462">
    <property type="entry name" value="NUDIX"/>
    <property type="match status" value="1"/>
</dbReference>
<evidence type="ECO:0000313" key="7">
    <source>
        <dbReference type="EMBL" id="TCJ13705.1"/>
    </source>
</evidence>
<feature type="domain" description="Nudix hydrolase" evidence="6">
    <location>
        <begin position="38"/>
        <end position="161"/>
    </location>
</feature>
<gene>
    <name evidence="7" type="ORF">E0L93_14940</name>
</gene>
<dbReference type="GO" id="GO:0016787">
    <property type="term" value="F:hydrolase activity"/>
    <property type="evidence" value="ECO:0007669"/>
    <property type="project" value="UniProtKB-KW"/>
</dbReference>
<dbReference type="EMBL" id="SKBU01000038">
    <property type="protein sequence ID" value="TCJ13705.1"/>
    <property type="molecule type" value="Genomic_DNA"/>
</dbReference>
<dbReference type="InterPro" id="IPR015797">
    <property type="entry name" value="NUDIX_hydrolase-like_dom_sf"/>
</dbReference>
<dbReference type="PANTHER" id="PTHR43222:SF2">
    <property type="entry name" value="NUDIX HYDROLASE 23, CHLOROPLASTIC"/>
    <property type="match status" value="1"/>
</dbReference>